<dbReference type="InterPro" id="IPR014764">
    <property type="entry name" value="DCN-prot"/>
</dbReference>
<dbReference type="EMBL" id="NAJN01001334">
    <property type="protein sequence ID" value="TKA63926.1"/>
    <property type="molecule type" value="Genomic_DNA"/>
</dbReference>
<evidence type="ECO:0000313" key="4">
    <source>
        <dbReference type="Proteomes" id="UP000308768"/>
    </source>
</evidence>
<dbReference type="GO" id="GO:0000151">
    <property type="term" value="C:ubiquitin ligase complex"/>
    <property type="evidence" value="ECO:0007669"/>
    <property type="project" value="TreeGrafter"/>
</dbReference>
<keyword evidence="4" id="KW-1185">Reference proteome</keyword>
<proteinExistence type="predicted"/>
<reference evidence="3 4" key="1">
    <citation type="submission" date="2017-03" db="EMBL/GenBank/DDBJ databases">
        <title>Genomes of endolithic fungi from Antarctica.</title>
        <authorList>
            <person name="Coleine C."/>
            <person name="Masonjones S."/>
            <person name="Stajich J.E."/>
        </authorList>
    </citation>
    <scope>NUCLEOTIDE SEQUENCE [LARGE SCALE GENOMIC DNA]</scope>
    <source>
        <strain evidence="3 4">CCFEE 5187</strain>
    </source>
</reference>
<feature type="domain" description="DCUN1" evidence="2">
    <location>
        <begin position="88"/>
        <end position="301"/>
    </location>
</feature>
<dbReference type="Gene3D" id="1.10.238.200">
    <property type="entry name" value="Cullin, PONY binding domain"/>
    <property type="match status" value="1"/>
</dbReference>
<dbReference type="GO" id="GO:0032182">
    <property type="term" value="F:ubiquitin-like protein binding"/>
    <property type="evidence" value="ECO:0007669"/>
    <property type="project" value="TreeGrafter"/>
</dbReference>
<gene>
    <name evidence="3" type="ORF">B0A49_08945</name>
</gene>
<dbReference type="InterPro" id="IPR042460">
    <property type="entry name" value="DCN1-like_PONY"/>
</dbReference>
<dbReference type="GO" id="GO:0031624">
    <property type="term" value="F:ubiquitin conjugating enzyme binding"/>
    <property type="evidence" value="ECO:0007669"/>
    <property type="project" value="TreeGrafter"/>
</dbReference>
<organism evidence="3 4">
    <name type="scientific">Cryomyces minteri</name>
    <dbReference type="NCBI Taxonomy" id="331657"/>
    <lineage>
        <taxon>Eukaryota</taxon>
        <taxon>Fungi</taxon>
        <taxon>Dikarya</taxon>
        <taxon>Ascomycota</taxon>
        <taxon>Pezizomycotina</taxon>
        <taxon>Dothideomycetes</taxon>
        <taxon>Dothideomycetes incertae sedis</taxon>
        <taxon>Cryomyces</taxon>
    </lineage>
</organism>
<sequence length="315" mass="34884">MPPAYTASQKAAIAQFVSFTQVDKASAAREYSLVYKRFYLDAPKYSPDSDGAYLEVPDYARFYLAAQQHALSYERFYSNGQNTAHATTHDSSLNQVFDKYQDAPKESPNKIGPTGTMKFFGDIGVDLEGISMLIASEIVQSPSMGEMEREGFVKGWSALGSPAPPTASADTTTKMKAAIGARQKEIASPTPAGRDAFKRVYRHTFAVGREPGQKAVGLSSATEFWRVLFGPSGTPWTSAGTPWLDWWIAFLEQHHRKTVNKDLWNQTLTFAQKCLADESLDWWDEESAWPGVVDEFVEFVKSEKRGATDGAMEIG</sequence>
<dbReference type="PROSITE" id="PS51229">
    <property type="entry name" value="DCUN1"/>
    <property type="match status" value="1"/>
</dbReference>
<dbReference type="PANTHER" id="PTHR12281">
    <property type="entry name" value="RP42 RELATED"/>
    <property type="match status" value="1"/>
</dbReference>
<evidence type="ECO:0000259" key="2">
    <source>
        <dbReference type="PROSITE" id="PS51229"/>
    </source>
</evidence>
<dbReference type="Pfam" id="PF03556">
    <property type="entry name" value="Cullin_binding"/>
    <property type="match status" value="1"/>
</dbReference>
<comment type="function">
    <text evidence="1">Neddylation of cullins play an essential role in the regulation of SCF-type complexes activity.</text>
</comment>
<evidence type="ECO:0000313" key="3">
    <source>
        <dbReference type="EMBL" id="TKA63926.1"/>
    </source>
</evidence>
<dbReference type="GO" id="GO:0097602">
    <property type="term" value="F:cullin family protein binding"/>
    <property type="evidence" value="ECO:0007669"/>
    <property type="project" value="TreeGrafter"/>
</dbReference>
<dbReference type="PANTHER" id="PTHR12281:SF31">
    <property type="entry name" value="DCN1-LIKE PROTEIN 3"/>
    <property type="match status" value="1"/>
</dbReference>
<dbReference type="AlphaFoldDB" id="A0A4U0WNJ1"/>
<accession>A0A4U0WNJ1</accession>
<dbReference type="STRING" id="331657.A0A4U0WNJ1"/>
<protein>
    <recommendedName>
        <fullName evidence="1">Defective in cullin neddylation protein</fullName>
    </recommendedName>
</protein>
<dbReference type="GO" id="GO:0045116">
    <property type="term" value="P:protein neddylation"/>
    <property type="evidence" value="ECO:0007669"/>
    <property type="project" value="TreeGrafter"/>
</dbReference>
<dbReference type="OrthoDB" id="27198at2759"/>
<dbReference type="InterPro" id="IPR005176">
    <property type="entry name" value="PONY_dom"/>
</dbReference>
<dbReference type="Gene3D" id="1.10.238.10">
    <property type="entry name" value="EF-hand"/>
    <property type="match status" value="1"/>
</dbReference>
<name>A0A4U0WNJ1_9PEZI</name>
<evidence type="ECO:0000256" key="1">
    <source>
        <dbReference type="RuleBase" id="RU410713"/>
    </source>
</evidence>
<comment type="caution">
    <text evidence="3">The sequence shown here is derived from an EMBL/GenBank/DDBJ whole genome shotgun (WGS) entry which is preliminary data.</text>
</comment>
<dbReference type="Proteomes" id="UP000308768">
    <property type="component" value="Unassembled WGS sequence"/>
</dbReference>